<dbReference type="InterPro" id="IPR002078">
    <property type="entry name" value="Sigma_54_int"/>
</dbReference>
<dbReference type="InterPro" id="IPR003593">
    <property type="entry name" value="AAA+_ATPase"/>
</dbReference>
<dbReference type="Gene3D" id="1.10.10.60">
    <property type="entry name" value="Homeodomain-like"/>
    <property type="match status" value="1"/>
</dbReference>
<gene>
    <name evidence="8" type="ORF">HMJ29_15680</name>
</gene>
<dbReference type="PROSITE" id="PS50110">
    <property type="entry name" value="RESPONSE_REGULATORY"/>
    <property type="match status" value="1"/>
</dbReference>
<keyword evidence="3" id="KW-0805">Transcription regulation</keyword>
<dbReference type="InterPro" id="IPR025943">
    <property type="entry name" value="Sigma_54_int_dom_ATP-bd_2"/>
</dbReference>
<keyword evidence="5" id="KW-0597">Phosphoprotein</keyword>
<dbReference type="GO" id="GO:0006355">
    <property type="term" value="P:regulation of DNA-templated transcription"/>
    <property type="evidence" value="ECO:0007669"/>
    <property type="project" value="InterPro"/>
</dbReference>
<dbReference type="InterPro" id="IPR001789">
    <property type="entry name" value="Sig_transdc_resp-reg_receiver"/>
</dbReference>
<dbReference type="Gene3D" id="3.40.50.300">
    <property type="entry name" value="P-loop containing nucleotide triphosphate hydrolases"/>
    <property type="match status" value="1"/>
</dbReference>
<evidence type="ECO:0000256" key="3">
    <source>
        <dbReference type="ARBA" id="ARBA00023015"/>
    </source>
</evidence>
<dbReference type="Gene3D" id="3.40.50.2300">
    <property type="match status" value="1"/>
</dbReference>
<dbReference type="SUPFAM" id="SSF52540">
    <property type="entry name" value="P-loop containing nucleoside triphosphate hydrolases"/>
    <property type="match status" value="1"/>
</dbReference>
<feature type="domain" description="Response regulatory" evidence="7">
    <location>
        <begin position="1"/>
        <end position="119"/>
    </location>
</feature>
<dbReference type="PROSITE" id="PS50045">
    <property type="entry name" value="SIGMA54_INTERACT_4"/>
    <property type="match status" value="1"/>
</dbReference>
<dbReference type="InterPro" id="IPR011006">
    <property type="entry name" value="CheY-like_superfamily"/>
</dbReference>
<dbReference type="RefSeq" id="WP_171592372.1">
    <property type="nucleotide sequence ID" value="NZ_CP053538.1"/>
</dbReference>
<dbReference type="Pfam" id="PF02954">
    <property type="entry name" value="HTH_8"/>
    <property type="match status" value="1"/>
</dbReference>
<dbReference type="SUPFAM" id="SSF46689">
    <property type="entry name" value="Homeodomain-like"/>
    <property type="match status" value="1"/>
</dbReference>
<dbReference type="Gene3D" id="1.10.8.60">
    <property type="match status" value="1"/>
</dbReference>
<dbReference type="PANTHER" id="PTHR32071">
    <property type="entry name" value="TRANSCRIPTIONAL REGULATORY PROTEIN"/>
    <property type="match status" value="1"/>
</dbReference>
<evidence type="ECO:0000256" key="2">
    <source>
        <dbReference type="ARBA" id="ARBA00022840"/>
    </source>
</evidence>
<organism evidence="8 9">
    <name type="scientific">Hymenobacter taeanensis</name>
    <dbReference type="NCBI Taxonomy" id="2735321"/>
    <lineage>
        <taxon>Bacteria</taxon>
        <taxon>Pseudomonadati</taxon>
        <taxon>Bacteroidota</taxon>
        <taxon>Cytophagia</taxon>
        <taxon>Cytophagales</taxon>
        <taxon>Hymenobacteraceae</taxon>
        <taxon>Hymenobacter</taxon>
    </lineage>
</organism>
<sequence length="460" mass="51234">MILIIDDDLAVRTSLGLLLKQAGYVTKGVATPEEALRHVQETVPSLILMDMNFSLETSGLDGLRLLGQVKQLAPQVPVILITGWGSIALAVEGMKAGAAEFVTKPWNNDSLLQTIRTILSLHEAEPETDAGALTRRQLDKQYNFKGIVGQDARLLQVLRNVGQVAATDASVLIEGESGTGKELIAEAVHQNSHRHRQPFVKVNLGGISASLFESEMFGHRRGAFTDAKTDRVGRFELANGGTIFLDEIGELDLGSQVKLLRVLQDRTYEVLGDSKPRRLDIRVICATNRNLAEMVQQGRFREDLFYRINLITVRLPALRERPQDIPLLVQHFVDGLRATYNRPALKVSTRAQHWLQEQPLPGNIRELKNLVERAVLVSGKDELGPEDFQAQFQRVPTRQPEPGELPEPGTITLDELEAQMIRRTLEHYSGNISRVAKALGLSRGALYRRLEKYAIPFDAE</sequence>
<dbReference type="EMBL" id="CP053538">
    <property type="protein sequence ID" value="QJX48288.1"/>
    <property type="molecule type" value="Genomic_DNA"/>
</dbReference>
<dbReference type="InterPro" id="IPR058031">
    <property type="entry name" value="AAA_lid_NorR"/>
</dbReference>
<dbReference type="AlphaFoldDB" id="A0A6M6BK94"/>
<dbReference type="Proteomes" id="UP000501623">
    <property type="component" value="Chromosome"/>
</dbReference>
<keyword evidence="4" id="KW-0804">Transcription</keyword>
<keyword evidence="2" id="KW-0067">ATP-binding</keyword>
<dbReference type="PROSITE" id="PS00675">
    <property type="entry name" value="SIGMA54_INTERACT_1"/>
    <property type="match status" value="1"/>
</dbReference>
<evidence type="ECO:0000313" key="8">
    <source>
        <dbReference type="EMBL" id="QJX48288.1"/>
    </source>
</evidence>
<dbReference type="PRINTS" id="PR01590">
    <property type="entry name" value="HTHFIS"/>
</dbReference>
<evidence type="ECO:0000313" key="9">
    <source>
        <dbReference type="Proteomes" id="UP000501623"/>
    </source>
</evidence>
<dbReference type="GO" id="GO:0043565">
    <property type="term" value="F:sequence-specific DNA binding"/>
    <property type="evidence" value="ECO:0007669"/>
    <property type="project" value="InterPro"/>
</dbReference>
<evidence type="ECO:0000256" key="1">
    <source>
        <dbReference type="ARBA" id="ARBA00022741"/>
    </source>
</evidence>
<dbReference type="InterPro" id="IPR002197">
    <property type="entry name" value="HTH_Fis"/>
</dbReference>
<dbReference type="PROSITE" id="PS00676">
    <property type="entry name" value="SIGMA54_INTERACT_2"/>
    <property type="match status" value="1"/>
</dbReference>
<dbReference type="KEGG" id="hts:HMJ29_15680"/>
<protein>
    <submittedName>
        <fullName evidence="8">Sigma-54-dependent Fis family transcriptional regulator</fullName>
    </submittedName>
</protein>
<evidence type="ECO:0000259" key="6">
    <source>
        <dbReference type="PROSITE" id="PS50045"/>
    </source>
</evidence>
<dbReference type="Pfam" id="PF25601">
    <property type="entry name" value="AAA_lid_14"/>
    <property type="match status" value="1"/>
</dbReference>
<feature type="domain" description="Sigma-54 factor interaction" evidence="6">
    <location>
        <begin position="147"/>
        <end position="376"/>
    </location>
</feature>
<dbReference type="InterPro" id="IPR009057">
    <property type="entry name" value="Homeodomain-like_sf"/>
</dbReference>
<evidence type="ECO:0000259" key="7">
    <source>
        <dbReference type="PROSITE" id="PS50110"/>
    </source>
</evidence>
<accession>A0A6M6BK94</accession>
<keyword evidence="1" id="KW-0547">Nucleotide-binding</keyword>
<keyword evidence="9" id="KW-1185">Reference proteome</keyword>
<dbReference type="PANTHER" id="PTHR32071:SF57">
    <property type="entry name" value="C4-DICARBOXYLATE TRANSPORT TRANSCRIPTIONAL REGULATORY PROTEIN DCTD"/>
    <property type="match status" value="1"/>
</dbReference>
<dbReference type="SMART" id="SM00448">
    <property type="entry name" value="REC"/>
    <property type="match status" value="1"/>
</dbReference>
<evidence type="ECO:0000256" key="4">
    <source>
        <dbReference type="ARBA" id="ARBA00023163"/>
    </source>
</evidence>
<dbReference type="CDD" id="cd00009">
    <property type="entry name" value="AAA"/>
    <property type="match status" value="1"/>
</dbReference>
<feature type="modified residue" description="4-aspartylphosphate" evidence="5">
    <location>
        <position position="50"/>
    </location>
</feature>
<dbReference type="Pfam" id="PF00072">
    <property type="entry name" value="Response_reg"/>
    <property type="match status" value="1"/>
</dbReference>
<dbReference type="GO" id="GO:0005524">
    <property type="term" value="F:ATP binding"/>
    <property type="evidence" value="ECO:0007669"/>
    <property type="project" value="UniProtKB-KW"/>
</dbReference>
<dbReference type="SMART" id="SM00382">
    <property type="entry name" value="AAA"/>
    <property type="match status" value="1"/>
</dbReference>
<evidence type="ECO:0000256" key="5">
    <source>
        <dbReference type="PROSITE-ProRule" id="PRU00169"/>
    </source>
</evidence>
<dbReference type="Pfam" id="PF00158">
    <property type="entry name" value="Sigma54_activat"/>
    <property type="match status" value="1"/>
</dbReference>
<reference evidence="8 9" key="1">
    <citation type="submission" date="2020-05" db="EMBL/GenBank/DDBJ databases">
        <title>Complete genome sequence of Hymenobacter sp. TS19 in Coasted Sand Dune.</title>
        <authorList>
            <person name="Lee J.-H."/>
            <person name="Jung J.-H."/>
            <person name="Jeong S."/>
            <person name="Zhao L."/>
            <person name="Kim M.-K."/>
            <person name="Seo H.-S."/>
            <person name="Lim S."/>
        </authorList>
    </citation>
    <scope>NUCLEOTIDE SEQUENCE [LARGE SCALE GENOMIC DNA]</scope>
    <source>
        <strain evidence="8 9">TS19</strain>
    </source>
</reference>
<dbReference type="GO" id="GO:0000160">
    <property type="term" value="P:phosphorelay signal transduction system"/>
    <property type="evidence" value="ECO:0007669"/>
    <property type="project" value="InterPro"/>
</dbReference>
<name>A0A6M6BK94_9BACT</name>
<dbReference type="FunFam" id="3.40.50.300:FF:000006">
    <property type="entry name" value="DNA-binding transcriptional regulator NtrC"/>
    <property type="match status" value="1"/>
</dbReference>
<dbReference type="InterPro" id="IPR025662">
    <property type="entry name" value="Sigma_54_int_dom_ATP-bd_1"/>
</dbReference>
<dbReference type="InterPro" id="IPR027417">
    <property type="entry name" value="P-loop_NTPase"/>
</dbReference>
<dbReference type="SUPFAM" id="SSF52172">
    <property type="entry name" value="CheY-like"/>
    <property type="match status" value="1"/>
</dbReference>
<proteinExistence type="predicted"/>